<feature type="domain" description="DUF6589" evidence="1">
    <location>
        <begin position="1"/>
        <end position="143"/>
    </location>
</feature>
<keyword evidence="3" id="KW-1185">Reference proteome</keyword>
<evidence type="ECO:0000313" key="3">
    <source>
        <dbReference type="Proteomes" id="UP001163846"/>
    </source>
</evidence>
<evidence type="ECO:0000259" key="1">
    <source>
        <dbReference type="Pfam" id="PF20231"/>
    </source>
</evidence>
<comment type="caution">
    <text evidence="2">The sequence shown here is derived from an EMBL/GenBank/DDBJ whole genome shotgun (WGS) entry which is preliminary data.</text>
</comment>
<reference evidence="2" key="1">
    <citation type="submission" date="2022-08" db="EMBL/GenBank/DDBJ databases">
        <authorList>
            <consortium name="DOE Joint Genome Institute"/>
            <person name="Min B."/>
            <person name="Riley R."/>
            <person name="Sierra-Patev S."/>
            <person name="Naranjo-Ortiz M."/>
            <person name="Looney B."/>
            <person name="Konkel Z."/>
            <person name="Slot J.C."/>
            <person name="Sakamoto Y."/>
            <person name="Steenwyk J.L."/>
            <person name="Rokas A."/>
            <person name="Carro J."/>
            <person name="Camarero S."/>
            <person name="Ferreira P."/>
            <person name="Molpeceres G."/>
            <person name="Ruiz-Duenas F.J."/>
            <person name="Serrano A."/>
            <person name="Henrissat B."/>
            <person name="Drula E."/>
            <person name="Hughes K.W."/>
            <person name="Mata J.L."/>
            <person name="Ishikawa N.K."/>
            <person name="Vargas-Isla R."/>
            <person name="Ushijima S."/>
            <person name="Smith C.A."/>
            <person name="Ahrendt S."/>
            <person name="Andreopoulos W."/>
            <person name="He G."/>
            <person name="Labutti K."/>
            <person name="Lipzen A."/>
            <person name="Ng V."/>
            <person name="Sandor L."/>
            <person name="Barry K."/>
            <person name="Martinez A.T."/>
            <person name="Xiao Y."/>
            <person name="Gibbons J.G."/>
            <person name="Terashima K."/>
            <person name="Hibbett D.S."/>
            <person name="Grigoriev I.V."/>
        </authorList>
    </citation>
    <scope>NUCLEOTIDE SEQUENCE</scope>
    <source>
        <strain evidence="2">TFB9207</strain>
    </source>
</reference>
<name>A0AA38NZH8_9AGAR</name>
<feature type="non-terminal residue" evidence="2">
    <location>
        <position position="1"/>
    </location>
</feature>
<evidence type="ECO:0000313" key="2">
    <source>
        <dbReference type="EMBL" id="KAJ3833528.1"/>
    </source>
</evidence>
<proteinExistence type="predicted"/>
<dbReference type="EMBL" id="MU806678">
    <property type="protein sequence ID" value="KAJ3833528.1"/>
    <property type="molecule type" value="Genomic_DNA"/>
</dbReference>
<sequence length="200" mass="23164">IIFMHDAILSRECANAAASGDVGRVWEVMKVWLFTFAGSTHSKYATYLLETITSLELESSKPLRDALLRTMLVNLSGRPGAFSPCDIIQEYFNRLLEFIVERKGKEFDHTFIQHIISRNLHCMSRIKLDTRNNVGLARHAGNHSEPHSRPEIRTLLKLYMHHELHSRRIGRYVEERDTDDFTRGQAKLRSGKITKWIKES</sequence>
<dbReference type="InterPro" id="IPR046496">
    <property type="entry name" value="DUF6589"/>
</dbReference>
<gene>
    <name evidence="2" type="ORF">F5878DRAFT_519165</name>
</gene>
<protein>
    <recommendedName>
        <fullName evidence="1">DUF6589 domain-containing protein</fullName>
    </recommendedName>
</protein>
<organism evidence="2 3">
    <name type="scientific">Lentinula raphanica</name>
    <dbReference type="NCBI Taxonomy" id="153919"/>
    <lineage>
        <taxon>Eukaryota</taxon>
        <taxon>Fungi</taxon>
        <taxon>Dikarya</taxon>
        <taxon>Basidiomycota</taxon>
        <taxon>Agaricomycotina</taxon>
        <taxon>Agaricomycetes</taxon>
        <taxon>Agaricomycetidae</taxon>
        <taxon>Agaricales</taxon>
        <taxon>Marasmiineae</taxon>
        <taxon>Omphalotaceae</taxon>
        <taxon>Lentinula</taxon>
    </lineage>
</organism>
<dbReference type="Proteomes" id="UP001163846">
    <property type="component" value="Unassembled WGS sequence"/>
</dbReference>
<accession>A0AA38NZH8</accession>
<dbReference type="Pfam" id="PF20231">
    <property type="entry name" value="DUF6589"/>
    <property type="match status" value="1"/>
</dbReference>
<dbReference type="AlphaFoldDB" id="A0AA38NZH8"/>
<feature type="non-terminal residue" evidence="2">
    <location>
        <position position="200"/>
    </location>
</feature>